<sequence length="199" mass="21495">MSVRSYNKSFKGFGLINTLVNKLPVELHLPGYNFCGPGTRLTKRLARGDKGINPLDEACREHDITYSQTNDLSKRHEADRKLGSIAWQRFRSKDASFGENAAALTISGVMKGKTKLGMGQKRKKKRGSINLKSTVEQAMKALRQQKVSPPKQRIIPILKTGGFLPLIPLFAALGAIGSLGGGAAAVAKAVNDAKTAAKH</sequence>
<dbReference type="AlphaFoldDB" id="A0AAN7SA38"/>
<organism evidence="2 3">
    <name type="scientific">Aquatica leii</name>
    <dbReference type="NCBI Taxonomy" id="1421715"/>
    <lineage>
        <taxon>Eukaryota</taxon>
        <taxon>Metazoa</taxon>
        <taxon>Ecdysozoa</taxon>
        <taxon>Arthropoda</taxon>
        <taxon>Hexapoda</taxon>
        <taxon>Insecta</taxon>
        <taxon>Pterygota</taxon>
        <taxon>Neoptera</taxon>
        <taxon>Endopterygota</taxon>
        <taxon>Coleoptera</taxon>
        <taxon>Polyphaga</taxon>
        <taxon>Elateriformia</taxon>
        <taxon>Elateroidea</taxon>
        <taxon>Lampyridae</taxon>
        <taxon>Luciolinae</taxon>
        <taxon>Aquatica</taxon>
    </lineage>
</organism>
<protein>
    <recommendedName>
        <fullName evidence="1">Phospholipase A2-like domain-containing protein</fullName>
    </recommendedName>
</protein>
<dbReference type="GO" id="GO:0005198">
    <property type="term" value="F:structural molecule activity"/>
    <property type="evidence" value="ECO:0007669"/>
    <property type="project" value="InterPro"/>
</dbReference>
<keyword evidence="3" id="KW-1185">Reference proteome</keyword>
<proteinExistence type="predicted"/>
<reference evidence="3" key="1">
    <citation type="submission" date="2023-01" db="EMBL/GenBank/DDBJ databases">
        <title>Key to firefly adult light organ development and bioluminescence: homeobox transcription factors regulate luciferase expression and transportation to peroxisome.</title>
        <authorList>
            <person name="Fu X."/>
        </authorList>
    </citation>
    <scope>NUCLEOTIDE SEQUENCE [LARGE SCALE GENOMIC DNA]</scope>
</reference>
<gene>
    <name evidence="2" type="ORF">RN001_004420</name>
</gene>
<dbReference type="Proteomes" id="UP001353858">
    <property type="component" value="Unassembled WGS sequence"/>
</dbReference>
<comment type="caution">
    <text evidence="2">The sequence shown here is derived from an EMBL/GenBank/DDBJ whole genome shotgun (WGS) entry which is preliminary data.</text>
</comment>
<accession>A0AAN7SA38</accession>
<evidence type="ECO:0000259" key="1">
    <source>
        <dbReference type="Pfam" id="PF08398"/>
    </source>
</evidence>
<dbReference type="InterPro" id="IPR013607">
    <property type="entry name" value="Phospholipase_A2-like"/>
</dbReference>
<dbReference type="GO" id="GO:0004623">
    <property type="term" value="F:phospholipase A2 activity"/>
    <property type="evidence" value="ECO:0007669"/>
    <property type="project" value="InterPro"/>
</dbReference>
<dbReference type="GO" id="GO:0050482">
    <property type="term" value="P:arachidonate secretion"/>
    <property type="evidence" value="ECO:0007669"/>
    <property type="project" value="InterPro"/>
</dbReference>
<dbReference type="GO" id="GO:0006644">
    <property type="term" value="P:phospholipid metabolic process"/>
    <property type="evidence" value="ECO:0007669"/>
    <property type="project" value="InterPro"/>
</dbReference>
<dbReference type="Pfam" id="PF08398">
    <property type="entry name" value="Phospholip_A2_4"/>
    <property type="match status" value="1"/>
</dbReference>
<name>A0AAN7SA38_9COLE</name>
<dbReference type="Gene3D" id="1.20.90.10">
    <property type="entry name" value="Phospholipase A2 domain"/>
    <property type="match status" value="1"/>
</dbReference>
<evidence type="ECO:0000313" key="3">
    <source>
        <dbReference type="Proteomes" id="UP001353858"/>
    </source>
</evidence>
<dbReference type="InterPro" id="IPR036444">
    <property type="entry name" value="PLipase_A2_dom_sf"/>
</dbReference>
<feature type="domain" description="Phospholipase A2-like" evidence="1">
    <location>
        <begin position="26"/>
        <end position="91"/>
    </location>
</feature>
<dbReference type="EMBL" id="JARPUR010000002">
    <property type="protein sequence ID" value="KAK4881101.1"/>
    <property type="molecule type" value="Genomic_DNA"/>
</dbReference>
<evidence type="ECO:0000313" key="2">
    <source>
        <dbReference type="EMBL" id="KAK4881101.1"/>
    </source>
</evidence>